<proteinExistence type="inferred from homology"/>
<keyword evidence="4 7" id="KW-0249">Electron transport</keyword>
<keyword evidence="10" id="KW-1185">Reference proteome</keyword>
<protein>
    <recommendedName>
        <fullName evidence="7">High-potential iron-sulfur protein</fullName>
        <shortName evidence="7">HiPIP</shortName>
    </recommendedName>
</protein>
<dbReference type="SUPFAM" id="SSF57652">
    <property type="entry name" value="HIPIP (high potential iron protein)"/>
    <property type="match status" value="1"/>
</dbReference>
<gene>
    <name evidence="9" type="ORF">C7H79_16725</name>
</gene>
<keyword evidence="3 7" id="KW-0479">Metal-binding</keyword>
<evidence type="ECO:0000256" key="7">
    <source>
        <dbReference type="RuleBase" id="RU000620"/>
    </source>
</evidence>
<evidence type="ECO:0000256" key="2">
    <source>
        <dbReference type="ARBA" id="ARBA00022485"/>
    </source>
</evidence>
<evidence type="ECO:0000313" key="9">
    <source>
        <dbReference type="EMBL" id="PSJ15857.1"/>
    </source>
</evidence>
<keyword evidence="1 7" id="KW-0813">Transport</keyword>
<dbReference type="InterPro" id="IPR036369">
    <property type="entry name" value="HIPIP_sf"/>
</dbReference>
<dbReference type="Gene3D" id="4.10.490.10">
    <property type="entry name" value="High potential iron-sulphur protein"/>
    <property type="match status" value="1"/>
</dbReference>
<dbReference type="PROSITE" id="PS51373">
    <property type="entry name" value="HIPIP"/>
    <property type="match status" value="1"/>
</dbReference>
<dbReference type="RefSeq" id="WP_106708373.1">
    <property type="nucleotide sequence ID" value="NZ_PXXU01000120.1"/>
</dbReference>
<dbReference type="AlphaFoldDB" id="A0A2P7NQY9"/>
<keyword evidence="5 7" id="KW-0408">Iron</keyword>
<accession>A0A2P7NQY9</accession>
<evidence type="ECO:0000256" key="6">
    <source>
        <dbReference type="ARBA" id="ARBA00023014"/>
    </source>
</evidence>
<keyword evidence="6 7" id="KW-0411">Iron-sulfur</keyword>
<reference evidence="9 10" key="1">
    <citation type="submission" date="2018-03" db="EMBL/GenBank/DDBJ databases">
        <title>Draft genome of Nitrosomonas supralitoralis APG5.</title>
        <authorList>
            <person name="Urakawa H."/>
            <person name="Lopez J.V."/>
        </authorList>
    </citation>
    <scope>NUCLEOTIDE SEQUENCE [LARGE SCALE GENOMIC DNA]</scope>
    <source>
        <strain evidence="9 10">APG5</strain>
    </source>
</reference>
<dbReference type="InterPro" id="IPR006311">
    <property type="entry name" value="TAT_signal"/>
</dbReference>
<comment type="similarity">
    <text evidence="7">Belongs to the high-potential iron-sulfur protein (HiPIP) family.</text>
</comment>
<evidence type="ECO:0000256" key="3">
    <source>
        <dbReference type="ARBA" id="ARBA00022723"/>
    </source>
</evidence>
<evidence type="ECO:0000259" key="8">
    <source>
        <dbReference type="PROSITE" id="PS51373"/>
    </source>
</evidence>
<keyword evidence="2 7" id="KW-0004">4Fe-4S</keyword>
<evidence type="ECO:0000256" key="1">
    <source>
        <dbReference type="ARBA" id="ARBA00022448"/>
    </source>
</evidence>
<name>A0A2P7NQY9_9PROT</name>
<dbReference type="Proteomes" id="UP000241912">
    <property type="component" value="Unassembled WGS sequence"/>
</dbReference>
<dbReference type="GO" id="GO:0009055">
    <property type="term" value="F:electron transfer activity"/>
    <property type="evidence" value="ECO:0007669"/>
    <property type="project" value="InterPro"/>
</dbReference>
<dbReference type="GO" id="GO:0019646">
    <property type="term" value="P:aerobic electron transport chain"/>
    <property type="evidence" value="ECO:0007669"/>
    <property type="project" value="InterPro"/>
</dbReference>
<evidence type="ECO:0000256" key="5">
    <source>
        <dbReference type="ARBA" id="ARBA00023004"/>
    </source>
</evidence>
<feature type="domain" description="High potential iron-sulfur proteins family profile" evidence="8">
    <location>
        <begin position="20"/>
        <end position="92"/>
    </location>
</feature>
<dbReference type="Pfam" id="PF01355">
    <property type="entry name" value="HIPIP"/>
    <property type="match status" value="1"/>
</dbReference>
<dbReference type="GO" id="GO:0051539">
    <property type="term" value="F:4 iron, 4 sulfur cluster binding"/>
    <property type="evidence" value="ECO:0007669"/>
    <property type="project" value="UniProtKB-KW"/>
</dbReference>
<comment type="function">
    <text evidence="7">Specific class of high-redox-potential 4Fe-4S ferredoxins. Functions in anaerobic electron transport in most purple and in some other photosynthetic bacteria and in at least one genus (Paracoccus) of halophilic, denitrifying bacteria.</text>
</comment>
<dbReference type="OrthoDB" id="5334781at2"/>
<dbReference type="PROSITE" id="PS51318">
    <property type="entry name" value="TAT"/>
    <property type="match status" value="1"/>
</dbReference>
<organism evidence="9 10">
    <name type="scientific">Nitrosomonas supralitoralis</name>
    <dbReference type="NCBI Taxonomy" id="2116706"/>
    <lineage>
        <taxon>Bacteria</taxon>
        <taxon>Pseudomonadati</taxon>
        <taxon>Pseudomonadota</taxon>
        <taxon>Betaproteobacteria</taxon>
        <taxon>Nitrosomonadales</taxon>
        <taxon>Nitrosomonadaceae</taxon>
        <taxon>Nitrosomonas</taxon>
    </lineage>
</organism>
<evidence type="ECO:0000313" key="10">
    <source>
        <dbReference type="Proteomes" id="UP000241912"/>
    </source>
</evidence>
<comment type="caution">
    <text evidence="9">The sequence shown here is derived from an EMBL/GenBank/DDBJ whole genome shotgun (WGS) entry which is preliminary data.</text>
</comment>
<sequence length="92" mass="10171">MTHFQEKFSRRKILKFIALGATAPILNTFIGQAQAAKASKEAMQYRDKPNGKEQCSNCAQFISSDSPEANGECKVVEGDVSPQGWCIAYVQR</sequence>
<dbReference type="InterPro" id="IPR000170">
    <property type="entry name" value="High_potential_FeS_prot"/>
</dbReference>
<dbReference type="GO" id="GO:0046872">
    <property type="term" value="F:metal ion binding"/>
    <property type="evidence" value="ECO:0007669"/>
    <property type="project" value="UniProtKB-KW"/>
</dbReference>
<dbReference type="EMBL" id="PXXU01000120">
    <property type="protein sequence ID" value="PSJ15857.1"/>
    <property type="molecule type" value="Genomic_DNA"/>
</dbReference>
<evidence type="ECO:0000256" key="4">
    <source>
        <dbReference type="ARBA" id="ARBA00022982"/>
    </source>
</evidence>
<comment type="subunit">
    <text evidence="7">Homodimer.</text>
</comment>